<dbReference type="InterPro" id="IPR024771">
    <property type="entry name" value="SUZ"/>
</dbReference>
<dbReference type="EnsemblMetazoa" id="tetur09g05940.1">
    <property type="protein sequence ID" value="tetur09g05940.1"/>
    <property type="gene ID" value="tetur09g05940"/>
</dbReference>
<feature type="compositionally biased region" description="Low complexity" evidence="2">
    <location>
        <begin position="27"/>
        <end position="47"/>
    </location>
</feature>
<gene>
    <name evidence="5" type="primary">107363271</name>
</gene>
<dbReference type="OrthoDB" id="278430at2759"/>
<feature type="region of interest" description="Disordered" evidence="2">
    <location>
        <begin position="375"/>
        <end position="572"/>
    </location>
</feature>
<dbReference type="SUPFAM" id="SSF82708">
    <property type="entry name" value="R3H domain"/>
    <property type="match status" value="1"/>
</dbReference>
<feature type="domain" description="R3H" evidence="3">
    <location>
        <begin position="86"/>
        <end position="149"/>
    </location>
</feature>
<dbReference type="Proteomes" id="UP000015104">
    <property type="component" value="Unassembled WGS sequence"/>
</dbReference>
<feature type="region of interest" description="Disordered" evidence="2">
    <location>
        <begin position="780"/>
        <end position="801"/>
    </location>
</feature>
<dbReference type="KEGG" id="tut:107363271"/>
<sequence length="1024" mass="111947">MTTINSPEESVNSDQEKKEESIESSRTSNNISNENDNSTSSETNKSTNSDECKLSEEPTVETYTDHTGTDLMQFLTDTLQNNPKDRIHLFKIEKQLTDLVKDPKRNQHKFGPMSSYHRMLVHRVAAFFGMDHNVNSVDNSVIVSKTRTTRLPEFKFSEQIKNTTEPEPNELVKSIIKRDSSSLDKLSEKGCLKDKSPDRRGNNTLPLVESRRSKSLEEREEEYEKVRARIFNQDSTSSTENPSDTCANTSTTDDSVATSSSGIVVSTSATNSSPSCSHEDLKPGSNWPSIDSRLWSSTESEGSNRPRYLRLQRQKRLPDSFDSDSARTSFTTSSSMSSASGMFLTPDSCLVDQQIGDFSSNNRQTFTKASSFGGISVLSRDNTSGPASEPRLTKTASLNTPTFSDSLPRSSNHESLTVFPQSNGSQQLHLWPKKQSKPSGNYFQHGNNQGTVNHGGQDSGNRTQIKSYHSGKKQDDIKSPIDPSSETIRNAVPFDQPSPLPVKTTSSSYGRSASEGSSNKQWMSNQHVQSHQPLPKGQSKYESHHGNSNVSRNQSNSSDRPKNFNSKDSGKTLIGPQIVINSVGGCMSQLPSHKSTVLAPDITPAQPYYHLPFIQKTPSVVVDPPNMSHDEINKNQSLSKPKYLPNQMAGLSINSQSRVRSSNDHYHGSSSGRNGHSSGRYGNIQSGDLGIVTSDVNYRTTGYALTPIPANLHSQKSVLPVNVSNTTAQIPLCYIHPSLQAPQPSLSHHNSRFANPGNQTGSLRIDASQGYTSERYMTTLSSGNSTAVNSQNQQIGRPPDTYSANVAPDMDIVCQSRQQPQNKSNLILLGSQLPVNTSNYNSYQPIPMQQSPIRVVPQVQSLVSSYQNQPQTNRMPNVPFNSISNVSASVPSSGPATVASSSNGTGQPISAPPQSVVCNNGMMNPSQTFPYAINHVSLPSAPNNSGQLATANLTYAPSMQVPPNVPMYVNTNGGAFASNQITGTRPMPPPPQAQMIPSPYSPQNPVYRPIPLFFVFNFQNKRSN</sequence>
<feature type="region of interest" description="Disordered" evidence="2">
    <location>
        <begin position="889"/>
        <end position="912"/>
    </location>
</feature>
<feature type="compositionally biased region" description="Basic and acidic residues" evidence="2">
    <location>
        <begin position="186"/>
        <end position="201"/>
    </location>
</feature>
<keyword evidence="1" id="KW-0597">Phosphoprotein</keyword>
<feature type="compositionally biased region" description="Polar residues" evidence="2">
    <location>
        <begin position="232"/>
        <end position="248"/>
    </location>
</feature>
<feature type="compositionally biased region" description="Low complexity" evidence="2">
    <location>
        <begin position="506"/>
        <end position="518"/>
    </location>
</feature>
<evidence type="ECO:0000313" key="6">
    <source>
        <dbReference type="Proteomes" id="UP000015104"/>
    </source>
</evidence>
<feature type="compositionally biased region" description="Low complexity" evidence="2">
    <location>
        <begin position="326"/>
        <end position="339"/>
    </location>
</feature>
<evidence type="ECO:0000256" key="1">
    <source>
        <dbReference type="ARBA" id="ARBA00022553"/>
    </source>
</evidence>
<dbReference type="InterPro" id="IPR036867">
    <property type="entry name" value="R3H_dom_sf"/>
</dbReference>
<feature type="region of interest" description="Disordered" evidence="2">
    <location>
        <begin position="655"/>
        <end position="682"/>
    </location>
</feature>
<feature type="region of interest" description="Disordered" evidence="2">
    <location>
        <begin position="1"/>
        <end position="65"/>
    </location>
</feature>
<feature type="compositionally biased region" description="Polar residues" evidence="2">
    <location>
        <begin position="780"/>
        <end position="795"/>
    </location>
</feature>
<name>T1KEB1_TETUR</name>
<feature type="compositionally biased region" description="Low complexity" evidence="2">
    <location>
        <begin position="889"/>
        <end position="903"/>
    </location>
</feature>
<feature type="compositionally biased region" description="Basic and acidic residues" evidence="2">
    <location>
        <begin position="14"/>
        <end position="23"/>
    </location>
</feature>
<dbReference type="PANTHER" id="PTHR15672:SF8">
    <property type="entry name" value="PROTEIN ENCORE"/>
    <property type="match status" value="1"/>
</dbReference>
<reference evidence="5" key="2">
    <citation type="submission" date="2015-06" db="UniProtKB">
        <authorList>
            <consortium name="EnsemblMetazoa"/>
        </authorList>
    </citation>
    <scope>IDENTIFICATION</scope>
</reference>
<evidence type="ECO:0000256" key="2">
    <source>
        <dbReference type="SAM" id="MobiDB-lite"/>
    </source>
</evidence>
<evidence type="ECO:0000313" key="5">
    <source>
        <dbReference type="EnsemblMetazoa" id="tetur09g05940.1"/>
    </source>
</evidence>
<feature type="compositionally biased region" description="Basic and acidic residues" evidence="2">
    <location>
        <begin position="209"/>
        <end position="227"/>
    </location>
</feature>
<evidence type="ECO:0000259" key="4">
    <source>
        <dbReference type="PROSITE" id="PS51673"/>
    </source>
</evidence>
<feature type="domain" description="SUZ" evidence="4">
    <location>
        <begin position="150"/>
        <end position="235"/>
    </location>
</feature>
<dbReference type="InterPro" id="IPR001374">
    <property type="entry name" value="R3H_dom"/>
</dbReference>
<evidence type="ECO:0008006" key="7">
    <source>
        <dbReference type="Google" id="ProtNLM"/>
    </source>
</evidence>
<organism evidence="5 6">
    <name type="scientific">Tetranychus urticae</name>
    <name type="common">Two-spotted spider mite</name>
    <dbReference type="NCBI Taxonomy" id="32264"/>
    <lineage>
        <taxon>Eukaryota</taxon>
        <taxon>Metazoa</taxon>
        <taxon>Ecdysozoa</taxon>
        <taxon>Arthropoda</taxon>
        <taxon>Chelicerata</taxon>
        <taxon>Arachnida</taxon>
        <taxon>Acari</taxon>
        <taxon>Acariformes</taxon>
        <taxon>Trombidiformes</taxon>
        <taxon>Prostigmata</taxon>
        <taxon>Eleutherengona</taxon>
        <taxon>Raphignathae</taxon>
        <taxon>Tetranychoidea</taxon>
        <taxon>Tetranychidae</taxon>
        <taxon>Tetranychus</taxon>
    </lineage>
</organism>
<accession>T1KEB1</accession>
<feature type="region of interest" description="Disordered" evidence="2">
    <location>
        <begin position="186"/>
        <end position="339"/>
    </location>
</feature>
<feature type="compositionally biased region" description="Low complexity" evidence="2">
    <location>
        <begin position="668"/>
        <end position="682"/>
    </location>
</feature>
<keyword evidence="6" id="KW-1185">Reference proteome</keyword>
<dbReference type="InterPro" id="IPR051937">
    <property type="entry name" value="R3H_domain_containing"/>
</dbReference>
<feature type="compositionally biased region" description="Low complexity" evidence="2">
    <location>
        <begin position="547"/>
        <end position="558"/>
    </location>
</feature>
<dbReference type="Gene3D" id="3.30.1370.50">
    <property type="entry name" value="R3H-like domain"/>
    <property type="match status" value="1"/>
</dbReference>
<dbReference type="PROSITE" id="PS51061">
    <property type="entry name" value="R3H"/>
    <property type="match status" value="1"/>
</dbReference>
<dbReference type="GO" id="GO:0003676">
    <property type="term" value="F:nucleic acid binding"/>
    <property type="evidence" value="ECO:0007669"/>
    <property type="project" value="UniProtKB-UniRule"/>
</dbReference>
<dbReference type="AlphaFoldDB" id="T1KEB1"/>
<feature type="compositionally biased region" description="Polar residues" evidence="2">
    <location>
        <begin position="394"/>
        <end position="428"/>
    </location>
</feature>
<dbReference type="SMART" id="SM00393">
    <property type="entry name" value="R3H"/>
    <property type="match status" value="1"/>
</dbReference>
<proteinExistence type="predicted"/>
<dbReference type="HOGENOM" id="CLU_295494_0_0_1"/>
<evidence type="ECO:0000259" key="3">
    <source>
        <dbReference type="PROSITE" id="PS51061"/>
    </source>
</evidence>
<feature type="compositionally biased region" description="Low complexity" evidence="2">
    <location>
        <begin position="249"/>
        <end position="276"/>
    </location>
</feature>
<feature type="compositionally biased region" description="Polar residues" evidence="2">
    <location>
        <begin position="286"/>
        <end position="303"/>
    </location>
</feature>
<reference evidence="6" key="1">
    <citation type="submission" date="2011-08" db="EMBL/GenBank/DDBJ databases">
        <authorList>
            <person name="Rombauts S."/>
        </authorList>
    </citation>
    <scope>NUCLEOTIDE SEQUENCE</scope>
    <source>
        <strain evidence="6">London</strain>
    </source>
</reference>
<dbReference type="PANTHER" id="PTHR15672">
    <property type="entry name" value="CAMP-REGULATED PHOSPHOPROTEIN 21 RELATED R3H DOMAIN CONTAINING PROTEIN"/>
    <property type="match status" value="1"/>
</dbReference>
<feature type="compositionally biased region" description="Polar residues" evidence="2">
    <location>
        <begin position="437"/>
        <end position="467"/>
    </location>
</feature>
<dbReference type="Pfam" id="PF12752">
    <property type="entry name" value="SUZ"/>
    <property type="match status" value="1"/>
</dbReference>
<dbReference type="EMBL" id="CAEY01002034">
    <property type="status" value="NOT_ANNOTATED_CDS"/>
    <property type="molecule type" value="Genomic_DNA"/>
</dbReference>
<dbReference type="eggNOG" id="KOG2953">
    <property type="taxonomic scope" value="Eukaryota"/>
</dbReference>
<protein>
    <recommendedName>
        <fullName evidence="7">SUZ domain-containing protein</fullName>
    </recommendedName>
</protein>
<dbReference type="CDD" id="cd02642">
    <property type="entry name" value="R3H_encore_like"/>
    <property type="match status" value="1"/>
</dbReference>
<feature type="compositionally biased region" description="Polar residues" evidence="2">
    <location>
        <begin position="1"/>
        <end position="13"/>
    </location>
</feature>
<dbReference type="OMA" id="DVEWAGM"/>
<feature type="compositionally biased region" description="Polar residues" evidence="2">
    <location>
        <begin position="519"/>
        <end position="532"/>
    </location>
</feature>
<dbReference type="Pfam" id="PF01424">
    <property type="entry name" value="R3H"/>
    <property type="match status" value="1"/>
</dbReference>
<dbReference type="PROSITE" id="PS51673">
    <property type="entry name" value="SUZ"/>
    <property type="match status" value="1"/>
</dbReference>